<evidence type="ECO:0000313" key="2">
    <source>
        <dbReference type="EMBL" id="GFP59513.1"/>
    </source>
</evidence>
<comment type="caution">
    <text evidence="2">The sequence shown here is derived from an EMBL/GenBank/DDBJ whole genome shotgun (WGS) entry which is preliminary data.</text>
</comment>
<keyword evidence="1" id="KW-0472">Membrane</keyword>
<keyword evidence="1" id="KW-1133">Transmembrane helix</keyword>
<protein>
    <submittedName>
        <fullName evidence="2">Uncharacterized protein</fullName>
    </submittedName>
</protein>
<dbReference type="Proteomes" id="UP000517252">
    <property type="component" value="Unassembled WGS sequence"/>
</dbReference>
<feature type="transmembrane region" description="Helical" evidence="1">
    <location>
        <begin position="84"/>
        <end position="108"/>
    </location>
</feature>
<organism evidence="2 3">
    <name type="scientific">Trichoderma asperellum</name>
    <name type="common">Filamentous fungus</name>
    <dbReference type="NCBI Taxonomy" id="101201"/>
    <lineage>
        <taxon>Eukaryota</taxon>
        <taxon>Fungi</taxon>
        <taxon>Dikarya</taxon>
        <taxon>Ascomycota</taxon>
        <taxon>Pezizomycotina</taxon>
        <taxon>Sordariomycetes</taxon>
        <taxon>Hypocreomycetidae</taxon>
        <taxon>Hypocreales</taxon>
        <taxon>Hypocreaceae</taxon>
        <taxon>Trichoderma</taxon>
    </lineage>
</organism>
<feature type="transmembrane region" description="Helical" evidence="1">
    <location>
        <begin position="22"/>
        <end position="44"/>
    </location>
</feature>
<sequence>MWCFRITAFAAVMFGEKVLCRAVHGGASTSIAILSSLVQIIIFYRLHSHSIIYNNISITVIIIIIIIIIYPIFHLFFTIDIYNLSYFAIIIVIVIVIVIIIVIIFSYYSGSATSNGLQFNTSYSYNAFRHQRRRNNYTSTYNTVYLRSSAIVGIVAAFFFFAGRRSNRCSSIHNVAPNLGSFRTKLDKCWRKNSNQNVHSRHATAAPAEFGTAAEVREVSLPPERPINNEPYFYHPVTVASSLARELDGSSVISYK</sequence>
<dbReference type="EMBL" id="BLZH01000013">
    <property type="protein sequence ID" value="GFP59513.1"/>
    <property type="molecule type" value="Genomic_DNA"/>
</dbReference>
<accession>A0A6V8RA86</accession>
<gene>
    <name evidence="2" type="ORF">TASIC1_0013020900</name>
</gene>
<name>A0A6V8RA86_TRIAP</name>
<proteinExistence type="predicted"/>
<keyword evidence="1" id="KW-0812">Transmembrane</keyword>
<evidence type="ECO:0000256" key="1">
    <source>
        <dbReference type="SAM" id="Phobius"/>
    </source>
</evidence>
<feature type="transmembrane region" description="Helical" evidence="1">
    <location>
        <begin position="56"/>
        <end position="77"/>
    </location>
</feature>
<evidence type="ECO:0000313" key="3">
    <source>
        <dbReference type="Proteomes" id="UP000517252"/>
    </source>
</evidence>
<reference evidence="2 3" key="1">
    <citation type="submission" date="2020-07" db="EMBL/GenBank/DDBJ databases">
        <title>Trichoderma asperellum IC-1 whole genome shotgun sequence.</title>
        <authorList>
            <person name="Kanamasa S."/>
            <person name="Takahashi H."/>
        </authorList>
    </citation>
    <scope>NUCLEOTIDE SEQUENCE [LARGE SCALE GENOMIC DNA]</scope>
    <source>
        <strain evidence="2 3">IC-1</strain>
    </source>
</reference>
<feature type="transmembrane region" description="Helical" evidence="1">
    <location>
        <begin position="144"/>
        <end position="162"/>
    </location>
</feature>
<dbReference type="AlphaFoldDB" id="A0A6V8RA86"/>
<dbReference type="OrthoDB" id="4900327at2759"/>